<dbReference type="AlphaFoldDB" id="A0A0D0CZE6"/>
<evidence type="ECO:0000256" key="1">
    <source>
        <dbReference type="SAM" id="MobiDB-lite"/>
    </source>
</evidence>
<protein>
    <submittedName>
        <fullName evidence="2">Uncharacterized protein</fullName>
    </submittedName>
</protein>
<reference evidence="2 3" key="1">
    <citation type="submission" date="2014-04" db="EMBL/GenBank/DDBJ databases">
        <authorList>
            <consortium name="DOE Joint Genome Institute"/>
            <person name="Kuo A."/>
            <person name="Kohler A."/>
            <person name="Jargeat P."/>
            <person name="Nagy L.G."/>
            <person name="Floudas D."/>
            <person name="Copeland A."/>
            <person name="Barry K.W."/>
            <person name="Cichocki N."/>
            <person name="Veneault-Fourrey C."/>
            <person name="LaButti K."/>
            <person name="Lindquist E.A."/>
            <person name="Lipzen A."/>
            <person name="Lundell T."/>
            <person name="Morin E."/>
            <person name="Murat C."/>
            <person name="Sun H."/>
            <person name="Tunlid A."/>
            <person name="Henrissat B."/>
            <person name="Grigoriev I.V."/>
            <person name="Hibbett D.S."/>
            <person name="Martin F."/>
            <person name="Nordberg H.P."/>
            <person name="Cantor M.N."/>
            <person name="Hua S.X."/>
        </authorList>
    </citation>
    <scope>NUCLEOTIDE SEQUENCE [LARGE SCALE GENOMIC DNA]</scope>
    <source>
        <strain evidence="2 3">Ve08.2h10</strain>
    </source>
</reference>
<organism evidence="2 3">
    <name type="scientific">Paxillus rubicundulus Ve08.2h10</name>
    <dbReference type="NCBI Taxonomy" id="930991"/>
    <lineage>
        <taxon>Eukaryota</taxon>
        <taxon>Fungi</taxon>
        <taxon>Dikarya</taxon>
        <taxon>Basidiomycota</taxon>
        <taxon>Agaricomycotina</taxon>
        <taxon>Agaricomycetes</taxon>
        <taxon>Agaricomycetidae</taxon>
        <taxon>Boletales</taxon>
        <taxon>Paxilineae</taxon>
        <taxon>Paxillaceae</taxon>
        <taxon>Paxillus</taxon>
    </lineage>
</organism>
<keyword evidence="3" id="KW-1185">Reference proteome</keyword>
<reference evidence="3" key="2">
    <citation type="submission" date="2015-01" db="EMBL/GenBank/DDBJ databases">
        <title>Evolutionary Origins and Diversification of the Mycorrhizal Mutualists.</title>
        <authorList>
            <consortium name="DOE Joint Genome Institute"/>
            <consortium name="Mycorrhizal Genomics Consortium"/>
            <person name="Kohler A."/>
            <person name="Kuo A."/>
            <person name="Nagy L.G."/>
            <person name="Floudas D."/>
            <person name="Copeland A."/>
            <person name="Barry K.W."/>
            <person name="Cichocki N."/>
            <person name="Veneault-Fourrey C."/>
            <person name="LaButti K."/>
            <person name="Lindquist E.A."/>
            <person name="Lipzen A."/>
            <person name="Lundell T."/>
            <person name="Morin E."/>
            <person name="Murat C."/>
            <person name="Riley R."/>
            <person name="Ohm R."/>
            <person name="Sun H."/>
            <person name="Tunlid A."/>
            <person name="Henrissat B."/>
            <person name="Grigoriev I.V."/>
            <person name="Hibbett D.S."/>
            <person name="Martin F."/>
        </authorList>
    </citation>
    <scope>NUCLEOTIDE SEQUENCE [LARGE SCALE GENOMIC DNA]</scope>
    <source>
        <strain evidence="3">Ve08.2h10</strain>
    </source>
</reference>
<feature type="non-terminal residue" evidence="2">
    <location>
        <position position="144"/>
    </location>
</feature>
<dbReference type="Proteomes" id="UP000054538">
    <property type="component" value="Unassembled WGS sequence"/>
</dbReference>
<gene>
    <name evidence="2" type="ORF">PAXRUDRAFT_47733</name>
</gene>
<evidence type="ECO:0000313" key="3">
    <source>
        <dbReference type="Proteomes" id="UP000054538"/>
    </source>
</evidence>
<sequence>RDRTASQKEEKYLREFAQEIWRQCGMRVAVLTAWKDGSGQTMTTQYDINDQIEDGEAFNGWGGAHQRWMEYAKKALGDLASNEEESLTDTESKLDSGPVEKKKKAKVDAMLMFSYIGKAWIGDIKDASLEVMKQMVWGFITFHY</sequence>
<feature type="region of interest" description="Disordered" evidence="1">
    <location>
        <begin position="82"/>
        <end position="102"/>
    </location>
</feature>
<proteinExistence type="predicted"/>
<accession>A0A0D0CZE6</accession>
<dbReference type="InParanoid" id="A0A0D0CZE6"/>
<evidence type="ECO:0000313" key="2">
    <source>
        <dbReference type="EMBL" id="KIK81033.1"/>
    </source>
</evidence>
<dbReference type="HOGENOM" id="CLU_030984_5_0_1"/>
<feature type="compositionally biased region" description="Basic and acidic residues" evidence="1">
    <location>
        <begin position="90"/>
        <end position="100"/>
    </location>
</feature>
<feature type="non-terminal residue" evidence="2">
    <location>
        <position position="1"/>
    </location>
</feature>
<name>A0A0D0CZE6_9AGAM</name>
<dbReference type="EMBL" id="KN825880">
    <property type="protein sequence ID" value="KIK81033.1"/>
    <property type="molecule type" value="Genomic_DNA"/>
</dbReference>